<dbReference type="EMBL" id="LPXN01000105">
    <property type="protein sequence ID" value="KZD08354.1"/>
    <property type="molecule type" value="Genomic_DNA"/>
</dbReference>
<dbReference type="RefSeq" id="WP_067555736.1">
    <property type="nucleotide sequence ID" value="NZ_LPXN01000105.1"/>
</dbReference>
<evidence type="ECO:0008006" key="3">
    <source>
        <dbReference type="Google" id="ProtNLM"/>
    </source>
</evidence>
<proteinExistence type="predicted"/>
<protein>
    <recommendedName>
        <fullName evidence="3">DUF72 domain-containing protein</fullName>
    </recommendedName>
</protein>
<dbReference type="InterPro" id="IPR036520">
    <property type="entry name" value="UPF0759_sf"/>
</dbReference>
<gene>
    <name evidence="1" type="ORF">AUP43_01780</name>
</gene>
<organism evidence="1 2">
    <name type="scientific">Oceanibaculum pacificum</name>
    <dbReference type="NCBI Taxonomy" id="580166"/>
    <lineage>
        <taxon>Bacteria</taxon>
        <taxon>Pseudomonadati</taxon>
        <taxon>Pseudomonadota</taxon>
        <taxon>Alphaproteobacteria</taxon>
        <taxon>Rhodospirillales</taxon>
        <taxon>Oceanibaculaceae</taxon>
        <taxon>Oceanibaculum</taxon>
    </lineage>
</organism>
<dbReference type="OrthoDB" id="9780310at2"/>
<dbReference type="PANTHER" id="PTHR30348">
    <property type="entry name" value="UNCHARACTERIZED PROTEIN YECE"/>
    <property type="match status" value="1"/>
</dbReference>
<name>A0A154W492_9PROT</name>
<sequence>MSSTATIRIGISGWTYPPWRGGFYPKGLVQRRELAYAASRFSSIEINGTFYGLQKPDSFARWRDETPEGFVFAVKASRYITHTRRLREIETPLANFLASGLLRLGSKLGPILWQFPPSLRFDRDLFETFLALLPHDTDEAAALARRHDARMQGRAWLDPDGARPLRHAVEIRHESFRDPAFIDLLRRYKVALVCADTVDWPRLMDVTADFVYCRLHGSKELYVSGYDEEALERWASRAGSWARGSEPRDAERVTTARKPRKSGHDVFIYFDNDVKVRAPANAARLAEKLGLEWDHPAP</sequence>
<reference evidence="1 2" key="1">
    <citation type="submission" date="2015-12" db="EMBL/GenBank/DDBJ databases">
        <title>Genome sequence of Oceanibaculum pacificum MCCC 1A02656.</title>
        <authorList>
            <person name="Lu L."/>
            <person name="Lai Q."/>
            <person name="Shao Z."/>
            <person name="Qian P."/>
        </authorList>
    </citation>
    <scope>NUCLEOTIDE SEQUENCE [LARGE SCALE GENOMIC DNA]</scope>
    <source>
        <strain evidence="1 2">MCCC 1A02656</strain>
    </source>
</reference>
<dbReference type="Pfam" id="PF01904">
    <property type="entry name" value="DUF72"/>
    <property type="match status" value="1"/>
</dbReference>
<dbReference type="STRING" id="580166.AUP43_01780"/>
<dbReference type="AlphaFoldDB" id="A0A154W492"/>
<dbReference type="InterPro" id="IPR002763">
    <property type="entry name" value="DUF72"/>
</dbReference>
<dbReference type="PANTHER" id="PTHR30348:SF4">
    <property type="entry name" value="DUF72 DOMAIN-CONTAINING PROTEIN"/>
    <property type="match status" value="1"/>
</dbReference>
<dbReference type="Gene3D" id="3.20.20.410">
    <property type="entry name" value="Protein of unknown function UPF0759"/>
    <property type="match status" value="1"/>
</dbReference>
<dbReference type="Proteomes" id="UP000076400">
    <property type="component" value="Unassembled WGS sequence"/>
</dbReference>
<accession>A0A154W492</accession>
<evidence type="ECO:0000313" key="1">
    <source>
        <dbReference type="EMBL" id="KZD08354.1"/>
    </source>
</evidence>
<dbReference type="SUPFAM" id="SSF117396">
    <property type="entry name" value="TM1631-like"/>
    <property type="match status" value="1"/>
</dbReference>
<keyword evidence="2" id="KW-1185">Reference proteome</keyword>
<comment type="caution">
    <text evidence="1">The sequence shown here is derived from an EMBL/GenBank/DDBJ whole genome shotgun (WGS) entry which is preliminary data.</text>
</comment>
<evidence type="ECO:0000313" key="2">
    <source>
        <dbReference type="Proteomes" id="UP000076400"/>
    </source>
</evidence>